<evidence type="ECO:0000256" key="6">
    <source>
        <dbReference type="ARBA" id="ARBA00022729"/>
    </source>
</evidence>
<keyword evidence="11" id="KW-1185">Reference proteome</keyword>
<feature type="region of interest" description="Disordered" evidence="10">
    <location>
        <begin position="64"/>
        <end position="179"/>
    </location>
</feature>
<feature type="compositionally biased region" description="Basic and acidic residues" evidence="10">
    <location>
        <begin position="120"/>
        <end position="129"/>
    </location>
</feature>
<evidence type="ECO:0000256" key="8">
    <source>
        <dbReference type="ARBA" id="ARBA00022815"/>
    </source>
</evidence>
<dbReference type="GeneID" id="103108236"/>
<dbReference type="GO" id="GO:0014054">
    <property type="term" value="P:positive regulation of gamma-aminobutyric acid secretion"/>
    <property type="evidence" value="ECO:0007669"/>
    <property type="project" value="TreeGrafter"/>
</dbReference>
<dbReference type="GO" id="GO:0030141">
    <property type="term" value="C:secretory granule"/>
    <property type="evidence" value="ECO:0007669"/>
    <property type="project" value="TreeGrafter"/>
</dbReference>
<proteinExistence type="inferred from homology"/>
<evidence type="ECO:0000256" key="10">
    <source>
        <dbReference type="SAM" id="MobiDB-lite"/>
    </source>
</evidence>
<evidence type="ECO:0000256" key="3">
    <source>
        <dbReference type="ARBA" id="ARBA00022525"/>
    </source>
</evidence>
<protein>
    <recommendedName>
        <fullName evidence="9">Pro-thyrotropin-releasing hormone</fullName>
    </recommendedName>
</protein>
<comment type="subcellular location">
    <subcellularLocation>
        <location evidence="1">Secreted</location>
    </subcellularLocation>
</comment>
<evidence type="ECO:0000313" key="11">
    <source>
        <dbReference type="Proteomes" id="UP001652624"/>
    </source>
</evidence>
<gene>
    <name evidence="12" type="primary">TRH</name>
</gene>
<evidence type="ECO:0000313" key="12">
    <source>
        <dbReference type="RefSeq" id="XP_007517197.1"/>
    </source>
</evidence>
<dbReference type="AlphaFoldDB" id="A0A1S2ZCD1"/>
<dbReference type="OrthoDB" id="9949225at2759"/>
<accession>A0A1S2ZCD1</accession>
<keyword evidence="4" id="KW-0165">Cleavage on pair of basic residues</keyword>
<keyword evidence="6 9" id="KW-0732">Signal</keyword>
<evidence type="ECO:0000256" key="1">
    <source>
        <dbReference type="ARBA" id="ARBA00004613"/>
    </source>
</evidence>
<dbReference type="GO" id="GO:0001692">
    <property type="term" value="P:histamine metabolic process"/>
    <property type="evidence" value="ECO:0007669"/>
    <property type="project" value="TreeGrafter"/>
</dbReference>
<dbReference type="GO" id="GO:0042755">
    <property type="term" value="P:eating behavior"/>
    <property type="evidence" value="ECO:0007669"/>
    <property type="project" value="TreeGrafter"/>
</dbReference>
<evidence type="ECO:0000256" key="5">
    <source>
        <dbReference type="ARBA" id="ARBA00022702"/>
    </source>
</evidence>
<name>A0A1S2ZCD1_ERIEU</name>
<dbReference type="GO" id="GO:0014050">
    <property type="term" value="P:negative regulation of glutamate secretion"/>
    <property type="evidence" value="ECO:0007669"/>
    <property type="project" value="TreeGrafter"/>
</dbReference>
<evidence type="ECO:0000256" key="9">
    <source>
        <dbReference type="PIRNR" id="PIRNR001795"/>
    </source>
</evidence>
<evidence type="ECO:0000256" key="4">
    <source>
        <dbReference type="ARBA" id="ARBA00022685"/>
    </source>
</evidence>
<dbReference type="PIRSF" id="PIRSF001795">
    <property type="entry name" value="TRH"/>
    <property type="match status" value="1"/>
</dbReference>
<evidence type="ECO:0000256" key="7">
    <source>
        <dbReference type="ARBA" id="ARBA00022737"/>
    </source>
</evidence>
<keyword evidence="8" id="KW-0027">Amidation</keyword>
<feature type="chain" id="PRO_5010400292" description="Pro-thyrotropin-releasing hormone" evidence="9">
    <location>
        <begin position="24"/>
        <end position="216"/>
    </location>
</feature>
<comment type="similarity">
    <text evidence="2 9">Belongs to the TRH family.</text>
</comment>
<dbReference type="InParanoid" id="A0A1S2ZCD1"/>
<dbReference type="PANTHER" id="PTHR17530:SF2">
    <property type="entry name" value="PRO-THYROTROPIN-RELEASING HORMONE"/>
    <property type="match status" value="1"/>
</dbReference>
<evidence type="ECO:0000256" key="2">
    <source>
        <dbReference type="ARBA" id="ARBA00010437"/>
    </source>
</evidence>
<dbReference type="PANTHER" id="PTHR17530">
    <property type="entry name" value="PRO-THYROTROPIN-RELEASING HORMONE"/>
    <property type="match status" value="1"/>
</dbReference>
<organism evidence="11 12">
    <name type="scientific">Erinaceus europaeus</name>
    <name type="common">Western European hedgehog</name>
    <dbReference type="NCBI Taxonomy" id="9365"/>
    <lineage>
        <taxon>Eukaryota</taxon>
        <taxon>Metazoa</taxon>
        <taxon>Chordata</taxon>
        <taxon>Craniata</taxon>
        <taxon>Vertebrata</taxon>
        <taxon>Euteleostomi</taxon>
        <taxon>Mammalia</taxon>
        <taxon>Eutheria</taxon>
        <taxon>Laurasiatheria</taxon>
        <taxon>Eulipotyphla</taxon>
        <taxon>Erinaceidae</taxon>
        <taxon>Erinaceinae</taxon>
        <taxon>Erinaceus</taxon>
    </lineage>
</organism>
<reference evidence="12" key="1">
    <citation type="submission" date="2025-08" db="UniProtKB">
        <authorList>
            <consortium name="RefSeq"/>
        </authorList>
    </citation>
    <scope>IDENTIFICATION</scope>
</reference>
<sequence length="216" mass="24212">MVLAPWLLLLVALDLMGVPGVLAQPNMAQQEASMVADRPGVLNDLLHQAERLLLQADPQELQAEMDGQWSDPQADQPHWLTKRQHPGRREEKEVEEVEEEEEETAAAGGAVGPHKRQHPGRREQGDHTPQKRQHPGRRLANPESLGWGVAEEEGREEGEQEPEKRQHPGRRALGALDAPCGSRSACILLRLLREWPPQKRQHPGRRAAWAGQPLWG</sequence>
<feature type="compositionally biased region" description="Acidic residues" evidence="10">
    <location>
        <begin position="150"/>
        <end position="160"/>
    </location>
</feature>
<feature type="signal peptide" evidence="9">
    <location>
        <begin position="1"/>
        <end position="23"/>
    </location>
</feature>
<dbReference type="GO" id="GO:0032024">
    <property type="term" value="P:positive regulation of insulin secretion"/>
    <property type="evidence" value="ECO:0007669"/>
    <property type="project" value="TreeGrafter"/>
</dbReference>
<dbReference type="InterPro" id="IPR008857">
    <property type="entry name" value="TRH"/>
</dbReference>
<comment type="function">
    <text evidence="9">Functions as a regulator of the biosynthesis of TSH in the anterior pituitary gland and as a neurotransmitter/ neuromodulator in the central and peripheral nervous systems.</text>
</comment>
<dbReference type="Pfam" id="PF05438">
    <property type="entry name" value="TRH"/>
    <property type="match status" value="1"/>
</dbReference>
<dbReference type="GO" id="GO:0009755">
    <property type="term" value="P:hormone-mediated signaling pathway"/>
    <property type="evidence" value="ECO:0007669"/>
    <property type="project" value="UniProtKB-UniRule"/>
</dbReference>
<dbReference type="RefSeq" id="XP_007517197.1">
    <property type="nucleotide sequence ID" value="XM_007517135.3"/>
</dbReference>
<dbReference type="eggNOG" id="ENOG502RWH0">
    <property type="taxonomic scope" value="Eukaryota"/>
</dbReference>
<keyword evidence="5 9" id="KW-0372">Hormone</keyword>
<keyword evidence="3 9" id="KW-0964">Secreted</keyword>
<dbReference type="GO" id="GO:0005576">
    <property type="term" value="C:extracellular region"/>
    <property type="evidence" value="ECO:0007669"/>
    <property type="project" value="UniProtKB-SubCell"/>
</dbReference>
<dbReference type="CTD" id="7200"/>
<keyword evidence="7" id="KW-0677">Repeat</keyword>
<feature type="compositionally biased region" description="Acidic residues" evidence="10">
    <location>
        <begin position="93"/>
        <end position="104"/>
    </location>
</feature>
<dbReference type="GO" id="GO:0008437">
    <property type="term" value="F:thyrotropin-releasing hormone activity"/>
    <property type="evidence" value="ECO:0007669"/>
    <property type="project" value="InterPro"/>
</dbReference>
<dbReference type="Proteomes" id="UP001652624">
    <property type="component" value="Chromosome 21"/>
</dbReference>